<reference evidence="3 4" key="1">
    <citation type="submission" date="2020-08" db="EMBL/GenBank/DDBJ databases">
        <title>Genomic Encyclopedia of Type Strains, Phase IV (KMG-IV): sequencing the most valuable type-strain genomes for metagenomic binning, comparative biology and taxonomic classification.</title>
        <authorList>
            <person name="Goeker M."/>
        </authorList>
    </citation>
    <scope>NUCLEOTIDE SEQUENCE [LARGE SCALE GENOMIC DNA]</scope>
    <source>
        <strain evidence="3 4">DSM 23562</strain>
    </source>
</reference>
<evidence type="ECO:0000256" key="1">
    <source>
        <dbReference type="SAM" id="SignalP"/>
    </source>
</evidence>
<feature type="signal peptide" evidence="1">
    <location>
        <begin position="1"/>
        <end position="28"/>
    </location>
</feature>
<name>A0A7W9SRS1_ARMRO</name>
<sequence>MYSNYEDFTIMWIRTAALAALVSSLASAAPAQAPKLPGFFAAAKATVAPVSVKAGAKATLTVTITMAPGFHIYDPKPGDEFAIPSEVTPTKVAGVTYGKAVWPAPTLHEKTRIHEGTITVTVPITLAKTVKPGTLKLGAAVKAQGCNATGCLPPETVQLSAPLTVSK</sequence>
<evidence type="ECO:0000313" key="4">
    <source>
        <dbReference type="Proteomes" id="UP000520814"/>
    </source>
</evidence>
<dbReference type="InterPro" id="IPR028250">
    <property type="entry name" value="DsbDN"/>
</dbReference>
<gene>
    <name evidence="3" type="ORF">HNQ39_002785</name>
</gene>
<organism evidence="3 4">
    <name type="scientific">Armatimonas rosea</name>
    <dbReference type="NCBI Taxonomy" id="685828"/>
    <lineage>
        <taxon>Bacteria</taxon>
        <taxon>Bacillati</taxon>
        <taxon>Armatimonadota</taxon>
        <taxon>Armatimonadia</taxon>
        <taxon>Armatimonadales</taxon>
        <taxon>Armatimonadaceae</taxon>
        <taxon>Armatimonas</taxon>
    </lineage>
</organism>
<dbReference type="InterPro" id="IPR036929">
    <property type="entry name" value="DsbDN_sf"/>
</dbReference>
<accession>A0A7W9SRS1</accession>
<dbReference type="AlphaFoldDB" id="A0A7W9SRS1"/>
<dbReference type="EMBL" id="JACHGW010000002">
    <property type="protein sequence ID" value="MBB6050994.1"/>
    <property type="molecule type" value="Genomic_DNA"/>
</dbReference>
<dbReference type="Gene3D" id="2.60.40.1250">
    <property type="entry name" value="Thiol:disulfide interchange protein DsbD, N-terminal domain"/>
    <property type="match status" value="1"/>
</dbReference>
<protein>
    <submittedName>
        <fullName evidence="3">DsbC/DsbD-like thiol-disulfide interchange protein</fullName>
    </submittedName>
</protein>
<evidence type="ECO:0000259" key="2">
    <source>
        <dbReference type="Pfam" id="PF11412"/>
    </source>
</evidence>
<dbReference type="RefSeq" id="WP_184196976.1">
    <property type="nucleotide sequence ID" value="NZ_JACHGW010000002.1"/>
</dbReference>
<dbReference type="Proteomes" id="UP000520814">
    <property type="component" value="Unassembled WGS sequence"/>
</dbReference>
<feature type="chain" id="PRO_5031440335" evidence="1">
    <location>
        <begin position="29"/>
        <end position="167"/>
    </location>
</feature>
<keyword evidence="1" id="KW-0732">Signal</keyword>
<keyword evidence="4" id="KW-1185">Reference proteome</keyword>
<comment type="caution">
    <text evidence="3">The sequence shown here is derived from an EMBL/GenBank/DDBJ whole genome shotgun (WGS) entry which is preliminary data.</text>
</comment>
<proteinExistence type="predicted"/>
<evidence type="ECO:0000313" key="3">
    <source>
        <dbReference type="EMBL" id="MBB6050994.1"/>
    </source>
</evidence>
<feature type="domain" description="Thiol:disulfide interchange protein DsbD N-terminal" evidence="2">
    <location>
        <begin position="47"/>
        <end position="158"/>
    </location>
</feature>
<dbReference type="Pfam" id="PF11412">
    <property type="entry name" value="DsbD_N"/>
    <property type="match status" value="1"/>
</dbReference>